<comment type="caution">
    <text evidence="1">The sequence shown here is derived from an EMBL/GenBank/DDBJ whole genome shotgun (WGS) entry which is preliminary data.</text>
</comment>
<dbReference type="Proteomes" id="UP000674143">
    <property type="component" value="Unassembled WGS sequence"/>
</dbReference>
<evidence type="ECO:0000313" key="1">
    <source>
        <dbReference type="EMBL" id="KAG5475616.1"/>
    </source>
</evidence>
<evidence type="ECO:0000313" key="2">
    <source>
        <dbReference type="Proteomes" id="UP000674143"/>
    </source>
</evidence>
<gene>
    <name evidence="1" type="ORF">LSCM4_04198</name>
</gene>
<keyword evidence="2" id="KW-1185">Reference proteome</keyword>
<dbReference type="GeneID" id="92360121"/>
<dbReference type="AlphaFoldDB" id="A0A836HD77"/>
<reference evidence="2" key="1">
    <citation type="journal article" date="2021" name="Microbiol. Resour. Announc.">
        <title>LGAAP: Leishmaniinae Genome Assembly and Annotation Pipeline.</title>
        <authorList>
            <person name="Almutairi H."/>
            <person name="Urbaniak M.D."/>
            <person name="Bates M.D."/>
            <person name="Jariyapan N."/>
            <person name="Kwakye-Nuako G."/>
            <person name="Thomaz-Soccol V."/>
            <person name="Al-Salem W.S."/>
            <person name="Dillon R.J."/>
            <person name="Bates P.A."/>
            <person name="Gatherer D."/>
        </authorList>
    </citation>
    <scope>NUCLEOTIDE SEQUENCE [LARGE SCALE GENOMIC DNA]</scope>
</reference>
<dbReference type="RefSeq" id="XP_067062124.1">
    <property type="nucleotide sequence ID" value="XM_067206187.1"/>
</dbReference>
<protein>
    <submittedName>
        <fullName evidence="1">Uncharacterized protein</fullName>
    </submittedName>
</protein>
<reference evidence="2" key="2">
    <citation type="journal article" date="2021" name="Sci. Data">
        <title>Chromosome-scale genome sequencing, assembly and annotation of six genomes from subfamily Leishmaniinae.</title>
        <authorList>
            <person name="Almutairi H."/>
            <person name="Urbaniak M.D."/>
            <person name="Bates M.D."/>
            <person name="Jariyapan N."/>
            <person name="Kwakye-Nuako G."/>
            <person name="Thomaz Soccol V."/>
            <person name="Al-Salem W.S."/>
            <person name="Dillon R.J."/>
            <person name="Bates P.A."/>
            <person name="Gatherer D."/>
        </authorList>
    </citation>
    <scope>NUCLEOTIDE SEQUENCE [LARGE SCALE GENOMIC DNA]</scope>
</reference>
<name>A0A836HD77_9TRYP</name>
<proteinExistence type="predicted"/>
<dbReference type="KEGG" id="loi:92360121"/>
<sequence>MQFVSMCSDEIRENQSWHSGAIIGRGSAYSSSHSAVYVTYLQYAAQHRTVCRWPDWWA</sequence>
<organism evidence="1 2">
    <name type="scientific">Leishmania orientalis</name>
    <dbReference type="NCBI Taxonomy" id="2249476"/>
    <lineage>
        <taxon>Eukaryota</taxon>
        <taxon>Discoba</taxon>
        <taxon>Euglenozoa</taxon>
        <taxon>Kinetoplastea</taxon>
        <taxon>Metakinetoplastina</taxon>
        <taxon>Trypanosomatida</taxon>
        <taxon>Trypanosomatidae</taxon>
        <taxon>Leishmaniinae</taxon>
        <taxon>Leishmania</taxon>
    </lineage>
</organism>
<accession>A0A836HD77</accession>
<dbReference type="EMBL" id="JAFHLR010000027">
    <property type="protein sequence ID" value="KAG5475616.1"/>
    <property type="molecule type" value="Genomic_DNA"/>
</dbReference>